<keyword evidence="1" id="KW-1133">Transmembrane helix</keyword>
<evidence type="ECO:0000313" key="2">
    <source>
        <dbReference type="EMBL" id="MYL34799.1"/>
    </source>
</evidence>
<feature type="transmembrane region" description="Helical" evidence="1">
    <location>
        <begin position="34"/>
        <end position="56"/>
    </location>
</feature>
<comment type="caution">
    <text evidence="2">The sequence shown here is derived from an EMBL/GenBank/DDBJ whole genome shotgun (WGS) entry which is preliminary data.</text>
</comment>
<protein>
    <submittedName>
        <fullName evidence="2">Uncharacterized protein</fullName>
    </submittedName>
</protein>
<sequence length="135" mass="15549">MRNSLEFLLSDGHDWVVNKSHLTALGITDTHLHFVFAFMIVLLLYVLIKPIIYWVILLRWDRFASYLVSGIMTLCIVQWLELYQGIRKIGEMEFKDIASSALALILFGSGLALTHIGERLLKTWRQSKSQKPKSV</sequence>
<dbReference type="RefSeq" id="WP_160847009.1">
    <property type="nucleotide sequence ID" value="NZ_WMEQ01000011.1"/>
</dbReference>
<keyword evidence="1" id="KW-0472">Membrane</keyword>
<dbReference type="OrthoDB" id="2691801at2"/>
<feature type="transmembrane region" description="Helical" evidence="1">
    <location>
        <begin position="63"/>
        <end position="80"/>
    </location>
</feature>
<evidence type="ECO:0000256" key="1">
    <source>
        <dbReference type="SAM" id="Phobius"/>
    </source>
</evidence>
<accession>A0A6I5A464</accession>
<dbReference type="AlphaFoldDB" id="A0A6I5A464"/>
<gene>
    <name evidence="2" type="ORF">GLW05_14485</name>
</gene>
<name>A0A6I5A464_9BACI</name>
<dbReference type="EMBL" id="WMEQ01000011">
    <property type="protein sequence ID" value="MYL34799.1"/>
    <property type="molecule type" value="Genomic_DNA"/>
</dbReference>
<dbReference type="Proteomes" id="UP000468638">
    <property type="component" value="Unassembled WGS sequence"/>
</dbReference>
<keyword evidence="1" id="KW-0812">Transmembrane</keyword>
<proteinExistence type="predicted"/>
<feature type="transmembrane region" description="Helical" evidence="1">
    <location>
        <begin position="100"/>
        <end position="121"/>
    </location>
</feature>
<organism evidence="2 3">
    <name type="scientific">Pontibacillus yanchengensis</name>
    <dbReference type="NCBI Taxonomy" id="462910"/>
    <lineage>
        <taxon>Bacteria</taxon>
        <taxon>Bacillati</taxon>
        <taxon>Bacillota</taxon>
        <taxon>Bacilli</taxon>
        <taxon>Bacillales</taxon>
        <taxon>Bacillaceae</taxon>
        <taxon>Pontibacillus</taxon>
    </lineage>
</organism>
<evidence type="ECO:0000313" key="3">
    <source>
        <dbReference type="Proteomes" id="UP000468638"/>
    </source>
</evidence>
<reference evidence="2 3" key="1">
    <citation type="submission" date="2019-11" db="EMBL/GenBank/DDBJ databases">
        <title>Genome sequences of 17 halophilic strains isolated from different environments.</title>
        <authorList>
            <person name="Furrow R.E."/>
        </authorList>
    </citation>
    <scope>NUCLEOTIDE SEQUENCE [LARGE SCALE GENOMIC DNA]</scope>
    <source>
        <strain evidence="2 3">22514_16_FS</strain>
    </source>
</reference>